<gene>
    <name evidence="1" type="ORF">K8U77_03855</name>
</gene>
<organism evidence="1 2">
    <name type="scientific">Slackia equolifaciens</name>
    <dbReference type="NCBI Taxonomy" id="498718"/>
    <lineage>
        <taxon>Bacteria</taxon>
        <taxon>Bacillati</taxon>
        <taxon>Actinomycetota</taxon>
        <taxon>Coriobacteriia</taxon>
        <taxon>Eggerthellales</taxon>
        <taxon>Eggerthellaceae</taxon>
        <taxon>Slackia</taxon>
    </lineage>
</organism>
<comment type="caution">
    <text evidence="1">The sequence shown here is derived from an EMBL/GenBank/DDBJ whole genome shotgun (WGS) entry which is preliminary data.</text>
</comment>
<name>A0A9D3A1A1_9ACTN</name>
<protein>
    <submittedName>
        <fullName evidence="1">Uncharacterized protein</fullName>
    </submittedName>
</protein>
<dbReference type="AlphaFoldDB" id="A0A9D3A1A1"/>
<reference evidence="1" key="2">
    <citation type="submission" date="2021-09" db="EMBL/GenBank/DDBJ databases">
        <authorList>
            <person name="Gilroy R."/>
        </authorList>
    </citation>
    <scope>NUCLEOTIDE SEQUENCE</scope>
    <source>
        <strain evidence="1">ChiGjej6B6-11269</strain>
    </source>
</reference>
<reference evidence="1" key="1">
    <citation type="journal article" date="2021" name="PeerJ">
        <title>Extensive microbial diversity within the chicken gut microbiome revealed by metagenomics and culture.</title>
        <authorList>
            <person name="Gilroy R."/>
            <person name="Ravi A."/>
            <person name="Getino M."/>
            <person name="Pursley I."/>
            <person name="Horton D.L."/>
            <person name="Alikhan N.F."/>
            <person name="Baker D."/>
            <person name="Gharbi K."/>
            <person name="Hall N."/>
            <person name="Watson M."/>
            <person name="Adriaenssens E.M."/>
            <person name="Foster-Nyarko E."/>
            <person name="Jarju S."/>
            <person name="Secka A."/>
            <person name="Antonio M."/>
            <person name="Oren A."/>
            <person name="Chaudhuri R.R."/>
            <person name="La Ragione R."/>
            <person name="Hildebrand F."/>
            <person name="Pallen M.J."/>
        </authorList>
    </citation>
    <scope>NUCLEOTIDE SEQUENCE</scope>
    <source>
        <strain evidence="1">ChiGjej6B6-11269</strain>
    </source>
</reference>
<proteinExistence type="predicted"/>
<evidence type="ECO:0000313" key="2">
    <source>
        <dbReference type="Proteomes" id="UP000786989"/>
    </source>
</evidence>
<evidence type="ECO:0000313" key="1">
    <source>
        <dbReference type="EMBL" id="HJF65235.1"/>
    </source>
</evidence>
<dbReference type="EMBL" id="DYWI01000063">
    <property type="protein sequence ID" value="HJF65235.1"/>
    <property type="molecule type" value="Genomic_DNA"/>
</dbReference>
<dbReference type="Proteomes" id="UP000786989">
    <property type="component" value="Unassembled WGS sequence"/>
</dbReference>
<accession>A0A9D3A1A1</accession>
<sequence>MNCFNGAYAFQAFPAHLKAMKKKIAELSAKEMDSTDRDAWVDYFCSEYEIDLVVMYPESKDIDISEKTVQEYNTWYQISRDEPKFFDRPGYKVTCKVPFSGDPGLFELQPNPHTMGAYEVDRIIKPGKDGIGYLVLSYELLERDASAEGIEAHFSQEIGAIHTEVEKVNTEARRFNETIRGEVEKAIDERIRQVDKFARIRQGLNIPLNRVEGAPMARPVPLPKRKLCFSKPVPNTRGEVSCSITDVDYEAINAVISDCGALMEQAPSSFSSLDEEQLRDYLRGMLGTHYDNVTGETFRNRGKTDIHIPFGDHVAYIAECKIWHGKKAFLSAIEQLFSYSTWRDTKVSVIIFNKENKSFENVLESIQGALDEHAIRARSIKRGQWYCEIQNAEDEHVMHVTVQAFNLHV</sequence>